<accession>A0A165JFC1</accession>
<dbReference type="AlphaFoldDB" id="A0A165JFC1"/>
<evidence type="ECO:0000313" key="1">
    <source>
        <dbReference type="EMBL" id="KZT61767.1"/>
    </source>
</evidence>
<reference evidence="1 2" key="1">
    <citation type="journal article" date="2016" name="Mol. Biol. Evol.">
        <title>Comparative Genomics of Early-Diverging Mushroom-Forming Fungi Provides Insights into the Origins of Lignocellulose Decay Capabilities.</title>
        <authorList>
            <person name="Nagy L.G."/>
            <person name="Riley R."/>
            <person name="Tritt A."/>
            <person name="Adam C."/>
            <person name="Daum C."/>
            <person name="Floudas D."/>
            <person name="Sun H."/>
            <person name="Yadav J.S."/>
            <person name="Pangilinan J."/>
            <person name="Larsson K.H."/>
            <person name="Matsuura K."/>
            <person name="Barry K."/>
            <person name="Labutti K."/>
            <person name="Kuo R."/>
            <person name="Ohm R.A."/>
            <person name="Bhattacharya S.S."/>
            <person name="Shirouzu T."/>
            <person name="Yoshinaga Y."/>
            <person name="Martin F.M."/>
            <person name="Grigoriev I.V."/>
            <person name="Hibbett D.S."/>
        </authorList>
    </citation>
    <scope>NUCLEOTIDE SEQUENCE [LARGE SCALE GENOMIC DNA]</scope>
    <source>
        <strain evidence="1 2">HHB12733</strain>
    </source>
</reference>
<dbReference type="Proteomes" id="UP000076842">
    <property type="component" value="Unassembled WGS sequence"/>
</dbReference>
<dbReference type="InParanoid" id="A0A165JFC1"/>
<protein>
    <submittedName>
        <fullName evidence="1">Uncharacterized protein</fullName>
    </submittedName>
</protein>
<name>A0A165JFC1_9BASI</name>
<organism evidence="1 2">
    <name type="scientific">Calocera cornea HHB12733</name>
    <dbReference type="NCBI Taxonomy" id="1353952"/>
    <lineage>
        <taxon>Eukaryota</taxon>
        <taxon>Fungi</taxon>
        <taxon>Dikarya</taxon>
        <taxon>Basidiomycota</taxon>
        <taxon>Agaricomycotina</taxon>
        <taxon>Dacrymycetes</taxon>
        <taxon>Dacrymycetales</taxon>
        <taxon>Dacrymycetaceae</taxon>
        <taxon>Calocera</taxon>
    </lineage>
</organism>
<dbReference type="EMBL" id="KV423920">
    <property type="protein sequence ID" value="KZT61767.1"/>
    <property type="molecule type" value="Genomic_DNA"/>
</dbReference>
<gene>
    <name evidence="1" type="ORF">CALCODRAFT_325559</name>
</gene>
<proteinExistence type="predicted"/>
<sequence length="152" mass="16221">MRVRSTVTGSSLGYGSEDTGRFSFFGRQEMSGVGVVVVRMILGAGRMRRNWPEAGWRASSSTIPCSRMSLERWTRRVPVDNGSAGTARAGEEQGGLSELIQAGFVRRAAKLVKVGDDAAGDEATVFGATVGGKWGACKSSQVRMARGKNCKE</sequence>
<keyword evidence="2" id="KW-1185">Reference proteome</keyword>
<evidence type="ECO:0000313" key="2">
    <source>
        <dbReference type="Proteomes" id="UP000076842"/>
    </source>
</evidence>